<dbReference type="EMBL" id="VYQF01000001">
    <property type="protein sequence ID" value="KAA9040830.1"/>
    <property type="molecule type" value="Genomic_DNA"/>
</dbReference>
<dbReference type="InterPro" id="IPR013766">
    <property type="entry name" value="Thioredoxin_domain"/>
</dbReference>
<dbReference type="AlphaFoldDB" id="A0A5J5IIH5"/>
<dbReference type="SUPFAM" id="SSF52833">
    <property type="entry name" value="Thioredoxin-like"/>
    <property type="match status" value="1"/>
</dbReference>
<comment type="subcellular location">
    <subcellularLocation>
        <location evidence="1">Cell envelope</location>
    </subcellularLocation>
</comment>
<feature type="chain" id="PRO_5023890819" evidence="5">
    <location>
        <begin position="19"/>
        <end position="425"/>
    </location>
</feature>
<dbReference type="Pfam" id="PF12543">
    <property type="entry name" value="DUF3738"/>
    <property type="match status" value="1"/>
</dbReference>
<dbReference type="GO" id="GO:0030313">
    <property type="term" value="C:cell envelope"/>
    <property type="evidence" value="ECO:0007669"/>
    <property type="project" value="UniProtKB-SubCell"/>
</dbReference>
<organism evidence="7 8">
    <name type="scientific">Ginsengibacter hankyongi</name>
    <dbReference type="NCBI Taxonomy" id="2607284"/>
    <lineage>
        <taxon>Bacteria</taxon>
        <taxon>Pseudomonadati</taxon>
        <taxon>Bacteroidota</taxon>
        <taxon>Chitinophagia</taxon>
        <taxon>Chitinophagales</taxon>
        <taxon>Chitinophagaceae</taxon>
        <taxon>Ginsengibacter</taxon>
    </lineage>
</organism>
<evidence type="ECO:0000256" key="4">
    <source>
        <dbReference type="ARBA" id="ARBA00023284"/>
    </source>
</evidence>
<dbReference type="InterPro" id="IPR036249">
    <property type="entry name" value="Thioredoxin-like_sf"/>
</dbReference>
<dbReference type="Gene3D" id="3.40.30.10">
    <property type="entry name" value="Glutaredoxin"/>
    <property type="match status" value="1"/>
</dbReference>
<dbReference type="InterPro" id="IPR050553">
    <property type="entry name" value="Thioredoxin_ResA/DsbE_sf"/>
</dbReference>
<feature type="signal peptide" evidence="5">
    <location>
        <begin position="1"/>
        <end position="18"/>
    </location>
</feature>
<dbReference type="PANTHER" id="PTHR42852:SF6">
    <property type="entry name" value="THIOL:DISULFIDE INTERCHANGE PROTEIN DSBE"/>
    <property type="match status" value="1"/>
</dbReference>
<dbReference type="InterPro" id="IPR017801">
    <property type="entry name" value="DUF3738"/>
</dbReference>
<dbReference type="PANTHER" id="PTHR42852">
    <property type="entry name" value="THIOL:DISULFIDE INTERCHANGE PROTEIN DSBE"/>
    <property type="match status" value="1"/>
</dbReference>
<evidence type="ECO:0000256" key="5">
    <source>
        <dbReference type="SAM" id="SignalP"/>
    </source>
</evidence>
<keyword evidence="3" id="KW-1015">Disulfide bond</keyword>
<keyword evidence="2" id="KW-0201">Cytochrome c-type biogenesis</keyword>
<sequence length="425" mass="47443">MKLIIGILAMLLPVLSTAQPATIKPLTVGDKVPGITIESVFNYPSSSIQLSRPKSQLTVIDFWATWCGSCVGTFSKMHALKKEFGDSLQIFFIDADKKDTPKKVSAFFESRKKRTAESFTLPYVLQDSVMEKLFPHQTIPHCVWLDSALRVIAITGHEQVTGGNIKKYLSGSILHLPVKNDVKLFNREKPLLVDENGGEAPGDFIYRSVITGYKDGLGMSLGKFQNSDYTISAMYIINYPLYHIFQMAYPDVLQYDAKRIFIEAKDSLLFVNDSTKQHLFCYEITTPPVSQQKINEYLQSDLERTFHAVARKEMRDIDCYILTANNNISKCITKGGAASIDINEKSLRKYINNTSPKVLAEMLDNLLDKPVIDESGFTGNIDMVFPGSIYHYTPAQVISFLAAKGFTVSVASRKIAVGVIAESNN</sequence>
<keyword evidence="4" id="KW-0676">Redox-active center</keyword>
<comment type="caution">
    <text evidence="7">The sequence shown here is derived from an EMBL/GenBank/DDBJ whole genome shotgun (WGS) entry which is preliminary data.</text>
</comment>
<evidence type="ECO:0000256" key="1">
    <source>
        <dbReference type="ARBA" id="ARBA00004196"/>
    </source>
</evidence>
<proteinExistence type="predicted"/>
<evidence type="ECO:0000256" key="2">
    <source>
        <dbReference type="ARBA" id="ARBA00022748"/>
    </source>
</evidence>
<dbReference type="Proteomes" id="UP000326903">
    <property type="component" value="Unassembled WGS sequence"/>
</dbReference>
<dbReference type="RefSeq" id="WP_150412918.1">
    <property type="nucleotide sequence ID" value="NZ_VYQF01000001.1"/>
</dbReference>
<name>A0A5J5IIH5_9BACT</name>
<evidence type="ECO:0000313" key="7">
    <source>
        <dbReference type="EMBL" id="KAA9040830.1"/>
    </source>
</evidence>
<gene>
    <name evidence="7" type="ORF">FW778_01965</name>
</gene>
<evidence type="ECO:0000259" key="6">
    <source>
        <dbReference type="PROSITE" id="PS51352"/>
    </source>
</evidence>
<dbReference type="Pfam" id="PF00085">
    <property type="entry name" value="Thioredoxin"/>
    <property type="match status" value="1"/>
</dbReference>
<keyword evidence="8" id="KW-1185">Reference proteome</keyword>
<reference evidence="7 8" key="1">
    <citation type="submission" date="2019-09" db="EMBL/GenBank/DDBJ databases">
        <title>Draft genome sequence of Ginsengibacter sp. BR5-29.</title>
        <authorList>
            <person name="Im W.-T."/>
        </authorList>
    </citation>
    <scope>NUCLEOTIDE SEQUENCE [LARGE SCALE GENOMIC DNA]</scope>
    <source>
        <strain evidence="7 8">BR5-29</strain>
    </source>
</reference>
<dbReference type="PROSITE" id="PS51352">
    <property type="entry name" value="THIOREDOXIN_2"/>
    <property type="match status" value="1"/>
</dbReference>
<accession>A0A5J5IIH5</accession>
<dbReference type="GO" id="GO:0017004">
    <property type="term" value="P:cytochrome complex assembly"/>
    <property type="evidence" value="ECO:0007669"/>
    <property type="project" value="UniProtKB-KW"/>
</dbReference>
<dbReference type="InterPro" id="IPR017937">
    <property type="entry name" value="Thioredoxin_CS"/>
</dbReference>
<dbReference type="CDD" id="cd02966">
    <property type="entry name" value="TlpA_like_family"/>
    <property type="match status" value="1"/>
</dbReference>
<evidence type="ECO:0000313" key="8">
    <source>
        <dbReference type="Proteomes" id="UP000326903"/>
    </source>
</evidence>
<keyword evidence="5" id="KW-0732">Signal</keyword>
<feature type="domain" description="Thioredoxin" evidence="6">
    <location>
        <begin position="26"/>
        <end position="215"/>
    </location>
</feature>
<dbReference type="PROSITE" id="PS00194">
    <property type="entry name" value="THIOREDOXIN_1"/>
    <property type="match status" value="1"/>
</dbReference>
<evidence type="ECO:0000256" key="3">
    <source>
        <dbReference type="ARBA" id="ARBA00023157"/>
    </source>
</evidence>
<protein>
    <submittedName>
        <fullName evidence="7">DUF3738 domain-containing protein</fullName>
    </submittedName>
</protein>